<evidence type="ECO:0000313" key="1">
    <source>
        <dbReference type="EMBL" id="CAX32182.1"/>
    </source>
</evidence>
<organism evidence="1 2">
    <name type="scientific">Prochlorococcus marinus (strain MIT 9313)</name>
    <dbReference type="NCBI Taxonomy" id="74547"/>
    <lineage>
        <taxon>Bacteria</taxon>
        <taxon>Bacillati</taxon>
        <taxon>Cyanobacteriota</taxon>
        <taxon>Cyanophyceae</taxon>
        <taxon>Synechococcales</taxon>
        <taxon>Prochlorococcaceae</taxon>
        <taxon>Prochlorococcus</taxon>
    </lineage>
</organism>
<proteinExistence type="predicted"/>
<dbReference type="EMBL" id="BX548175">
    <property type="protein sequence ID" value="CAX32182.1"/>
    <property type="molecule type" value="Genomic_DNA"/>
</dbReference>
<dbReference type="HOGENOM" id="CLU_3331574_0_0_3"/>
<gene>
    <name evidence="1" type="ordered locus">PMT_2661</name>
</gene>
<keyword evidence="2" id="KW-1185">Reference proteome</keyword>
<name>B9ES46_PROMM</name>
<protein>
    <submittedName>
        <fullName evidence="1">Uncharacterized protein</fullName>
    </submittedName>
</protein>
<dbReference type="KEGG" id="pmt:PMT_2661"/>
<evidence type="ECO:0000313" key="2">
    <source>
        <dbReference type="Proteomes" id="UP000001423"/>
    </source>
</evidence>
<dbReference type="AlphaFoldDB" id="B9ES46"/>
<accession>B9ES46</accession>
<dbReference type="Proteomes" id="UP000001423">
    <property type="component" value="Chromosome"/>
</dbReference>
<reference evidence="1 2" key="1">
    <citation type="journal article" date="2003" name="Nature">
        <title>Genome divergence in two Prochlorococcus ecotypes reflects oceanic niche differentiation.</title>
        <authorList>
            <person name="Rocap G."/>
            <person name="Larimer F.W."/>
            <person name="Lamerdin J.E."/>
            <person name="Malfatti S."/>
            <person name="Chain P."/>
            <person name="Ahlgren N.A."/>
            <person name="Arellano A."/>
            <person name="Coleman M."/>
            <person name="Hauser L."/>
            <person name="Hess W.R."/>
            <person name="Johnson Z.I."/>
            <person name="Land M.L."/>
            <person name="Lindell D."/>
            <person name="Post A.F."/>
            <person name="Regala W."/>
            <person name="Shah M."/>
            <person name="Shaw S.L."/>
            <person name="Steglich C."/>
            <person name="Sullivan M.B."/>
            <person name="Ting C.S."/>
            <person name="Tolonen A."/>
            <person name="Webb E.A."/>
            <person name="Zinser E.R."/>
            <person name="Chisholm S.W."/>
        </authorList>
    </citation>
    <scope>NUCLEOTIDE SEQUENCE [LARGE SCALE GENOMIC DNA]</scope>
    <source>
        <strain evidence="2">MIT 9313</strain>
    </source>
</reference>
<sequence length="38" mass="4114">MLNPRQEENLNNSLINSALNSGAIKTTARSLVVFAVLN</sequence>
<dbReference type="eggNOG" id="ENOG5030ZWE">
    <property type="taxonomic scope" value="Bacteria"/>
</dbReference>